<dbReference type="InterPro" id="IPR014284">
    <property type="entry name" value="RNA_pol_sigma-70_dom"/>
</dbReference>
<proteinExistence type="inferred from homology"/>
<evidence type="ECO:0008006" key="9">
    <source>
        <dbReference type="Google" id="ProtNLM"/>
    </source>
</evidence>
<dbReference type="InterPro" id="IPR036388">
    <property type="entry name" value="WH-like_DNA-bd_sf"/>
</dbReference>
<keyword evidence="3" id="KW-0731">Sigma factor</keyword>
<organism evidence="7 8">
    <name type="scientific">Candidatus Harrisonbacteria bacterium CG10_big_fil_rev_8_21_14_0_10_40_38</name>
    <dbReference type="NCBI Taxonomy" id="1974583"/>
    <lineage>
        <taxon>Bacteria</taxon>
        <taxon>Candidatus Harrisoniibacteriota</taxon>
    </lineage>
</organism>
<dbReference type="InterPro" id="IPR013249">
    <property type="entry name" value="RNA_pol_sigma70_r4_t2"/>
</dbReference>
<dbReference type="GO" id="GO:0003677">
    <property type="term" value="F:DNA binding"/>
    <property type="evidence" value="ECO:0007669"/>
    <property type="project" value="InterPro"/>
</dbReference>
<dbReference type="Proteomes" id="UP000231157">
    <property type="component" value="Unassembled WGS sequence"/>
</dbReference>
<feature type="domain" description="RNA polymerase sigma factor 70 region 4 type 2" evidence="6">
    <location>
        <begin position="129"/>
        <end position="179"/>
    </location>
</feature>
<evidence type="ECO:0000259" key="5">
    <source>
        <dbReference type="Pfam" id="PF04542"/>
    </source>
</evidence>
<dbReference type="InterPro" id="IPR013325">
    <property type="entry name" value="RNA_pol_sigma_r2"/>
</dbReference>
<dbReference type="InterPro" id="IPR007627">
    <property type="entry name" value="RNA_pol_sigma70_r2"/>
</dbReference>
<evidence type="ECO:0000256" key="2">
    <source>
        <dbReference type="ARBA" id="ARBA00023015"/>
    </source>
</evidence>
<dbReference type="InterPro" id="IPR039425">
    <property type="entry name" value="RNA_pol_sigma-70-like"/>
</dbReference>
<comment type="caution">
    <text evidence="7">The sequence shown here is derived from an EMBL/GenBank/DDBJ whole genome shotgun (WGS) entry which is preliminary data.</text>
</comment>
<dbReference type="SUPFAM" id="SSF88946">
    <property type="entry name" value="Sigma2 domain of RNA polymerase sigma factors"/>
    <property type="match status" value="1"/>
</dbReference>
<dbReference type="Pfam" id="PF04542">
    <property type="entry name" value="Sigma70_r2"/>
    <property type="match status" value="1"/>
</dbReference>
<dbReference type="PANTHER" id="PTHR43133">
    <property type="entry name" value="RNA POLYMERASE ECF-TYPE SIGMA FACTO"/>
    <property type="match status" value="1"/>
</dbReference>
<keyword evidence="2" id="KW-0805">Transcription regulation</keyword>
<gene>
    <name evidence="7" type="ORF">COU07_02485</name>
</gene>
<sequence length="187" mass="21875">MSEQNEQPKDEEVLKMALEEPSYFSVLIDRYQGPFLKTSFGIVRSRQEAEDVVQETFTKIYLNGARFKKQPDAQFKSWAYKILINTSFTHYQKLKRTRGKTEYLDSLLYNGEDPVAESSDFATVHDAKEQIAETIAKMPEHLGRLLKLYYLEDMSYQSIAEAEEISMSTLKMRLFRAKKLFRKLSDE</sequence>
<dbReference type="PANTHER" id="PTHR43133:SF51">
    <property type="entry name" value="RNA POLYMERASE SIGMA FACTOR"/>
    <property type="match status" value="1"/>
</dbReference>
<dbReference type="GO" id="GO:0016987">
    <property type="term" value="F:sigma factor activity"/>
    <property type="evidence" value="ECO:0007669"/>
    <property type="project" value="UniProtKB-KW"/>
</dbReference>
<keyword evidence="4" id="KW-0804">Transcription</keyword>
<dbReference type="Gene3D" id="1.10.1740.10">
    <property type="match status" value="1"/>
</dbReference>
<dbReference type="Pfam" id="PF08281">
    <property type="entry name" value="Sigma70_r4_2"/>
    <property type="match status" value="1"/>
</dbReference>
<dbReference type="AlphaFoldDB" id="A0A2H0URZ8"/>
<dbReference type="SUPFAM" id="SSF88659">
    <property type="entry name" value="Sigma3 and sigma4 domains of RNA polymerase sigma factors"/>
    <property type="match status" value="1"/>
</dbReference>
<evidence type="ECO:0000256" key="3">
    <source>
        <dbReference type="ARBA" id="ARBA00023082"/>
    </source>
</evidence>
<dbReference type="InterPro" id="IPR013324">
    <property type="entry name" value="RNA_pol_sigma_r3/r4-like"/>
</dbReference>
<evidence type="ECO:0000256" key="1">
    <source>
        <dbReference type="ARBA" id="ARBA00010641"/>
    </source>
</evidence>
<evidence type="ECO:0000313" key="7">
    <source>
        <dbReference type="EMBL" id="PIR89189.1"/>
    </source>
</evidence>
<accession>A0A2H0URZ8</accession>
<dbReference type="GO" id="GO:0006352">
    <property type="term" value="P:DNA-templated transcription initiation"/>
    <property type="evidence" value="ECO:0007669"/>
    <property type="project" value="InterPro"/>
</dbReference>
<evidence type="ECO:0000313" key="8">
    <source>
        <dbReference type="Proteomes" id="UP000231157"/>
    </source>
</evidence>
<name>A0A2H0URZ8_9BACT</name>
<protein>
    <recommendedName>
        <fullName evidence="9">RNA polymerase subunit sigma-24</fullName>
    </recommendedName>
</protein>
<dbReference type="NCBIfam" id="TIGR02937">
    <property type="entry name" value="sigma70-ECF"/>
    <property type="match status" value="1"/>
</dbReference>
<feature type="domain" description="RNA polymerase sigma-70 region 2" evidence="5">
    <location>
        <begin position="27"/>
        <end position="97"/>
    </location>
</feature>
<evidence type="ECO:0000259" key="6">
    <source>
        <dbReference type="Pfam" id="PF08281"/>
    </source>
</evidence>
<reference evidence="8" key="1">
    <citation type="submission" date="2017-09" db="EMBL/GenBank/DDBJ databases">
        <title>Depth-based differentiation of microbial function through sediment-hosted aquifers and enrichment of novel symbionts in the deep terrestrial subsurface.</title>
        <authorList>
            <person name="Probst A.J."/>
            <person name="Ladd B."/>
            <person name="Jarett J.K."/>
            <person name="Geller-Mcgrath D.E."/>
            <person name="Sieber C.M.K."/>
            <person name="Emerson J.B."/>
            <person name="Anantharaman K."/>
            <person name="Thomas B.C."/>
            <person name="Malmstrom R."/>
            <person name="Stieglmeier M."/>
            <person name="Klingl A."/>
            <person name="Woyke T."/>
            <person name="Ryan C.M."/>
            <person name="Banfield J.F."/>
        </authorList>
    </citation>
    <scope>NUCLEOTIDE SEQUENCE [LARGE SCALE GENOMIC DNA]</scope>
</reference>
<dbReference type="CDD" id="cd06171">
    <property type="entry name" value="Sigma70_r4"/>
    <property type="match status" value="1"/>
</dbReference>
<dbReference type="Gene3D" id="1.10.10.10">
    <property type="entry name" value="Winged helix-like DNA-binding domain superfamily/Winged helix DNA-binding domain"/>
    <property type="match status" value="1"/>
</dbReference>
<dbReference type="EMBL" id="PFAZ01000005">
    <property type="protein sequence ID" value="PIR89189.1"/>
    <property type="molecule type" value="Genomic_DNA"/>
</dbReference>
<comment type="similarity">
    <text evidence="1">Belongs to the sigma-70 factor family. ECF subfamily.</text>
</comment>
<evidence type="ECO:0000256" key="4">
    <source>
        <dbReference type="ARBA" id="ARBA00023163"/>
    </source>
</evidence>